<evidence type="ECO:0000313" key="3">
    <source>
        <dbReference type="EMBL" id="RCG30656.1"/>
    </source>
</evidence>
<proteinExistence type="predicted"/>
<comment type="caution">
    <text evidence="3">The sequence shown here is derived from an EMBL/GenBank/DDBJ whole genome shotgun (WGS) entry which is preliminary data.</text>
</comment>
<keyword evidence="1" id="KW-0378">Hydrolase</keyword>
<organism evidence="3 4">
    <name type="scientific">Sphaerisporangium album</name>
    <dbReference type="NCBI Taxonomy" id="509200"/>
    <lineage>
        <taxon>Bacteria</taxon>
        <taxon>Bacillati</taxon>
        <taxon>Actinomycetota</taxon>
        <taxon>Actinomycetes</taxon>
        <taxon>Streptosporangiales</taxon>
        <taxon>Streptosporangiaceae</taxon>
        <taxon>Sphaerisporangium</taxon>
    </lineage>
</organism>
<dbReference type="PANTHER" id="PTHR43794">
    <property type="entry name" value="AMINOHYDROLASE SSNA-RELATED"/>
    <property type="match status" value="1"/>
</dbReference>
<protein>
    <submittedName>
        <fullName evidence="3">Cytosine deaminase</fullName>
    </submittedName>
</protein>
<dbReference type="SUPFAM" id="SSF51556">
    <property type="entry name" value="Metallo-dependent hydrolases"/>
    <property type="match status" value="1"/>
</dbReference>
<feature type="domain" description="Amidohydrolase-related" evidence="2">
    <location>
        <begin position="55"/>
        <end position="423"/>
    </location>
</feature>
<dbReference type="AlphaFoldDB" id="A0A367FJV7"/>
<dbReference type="SUPFAM" id="SSF51338">
    <property type="entry name" value="Composite domain of metallo-dependent hydrolases"/>
    <property type="match status" value="1"/>
</dbReference>
<dbReference type="RefSeq" id="WP_114029452.1">
    <property type="nucleotide sequence ID" value="NZ_QOIL01000007.1"/>
</dbReference>
<evidence type="ECO:0000256" key="1">
    <source>
        <dbReference type="ARBA" id="ARBA00022801"/>
    </source>
</evidence>
<evidence type="ECO:0000259" key="2">
    <source>
        <dbReference type="Pfam" id="PF01979"/>
    </source>
</evidence>
<dbReference type="Pfam" id="PF01979">
    <property type="entry name" value="Amidohydro_1"/>
    <property type="match status" value="1"/>
</dbReference>
<sequence>MTVVVHSAPLLVPIARPPIRDGAVAARDGRVLAIGTRRETLAAHPGAEEARWPGVVVAGLVNAHTHLQFTRMAKVGARVYGTFEEWSDTFDEAHAALEGEDWAASAREGALLALRHGTTAVGDVVTDLDALPVPREAGLAGVSYLEILGDNDREWAQAGRRRLTSTLNRLAAGDVPRGDGPWTARVGIAPHAPYTLDTAVLADLADLMRAYGLRGHIHLQESVHEREFTVSGTGPLAALVRRIGLDFEILRAGGTGQGPADFLDGLGLLGPHCHVAHGVHLDAAERALLRARGVGVALCPRSNRTLGIDGPPVAALLEEGGVVAVGTDSLASSPSLDLLEDVRLLHALAREQGYRAADLARRLVEAATIGGARALGLDAGPGRIGSLDIGARCDLAVFDVDPGGRDPYRTLIEDGPGRCVATVTGGVHAGRLANITSGGNTWALASRRH</sequence>
<evidence type="ECO:0000313" key="4">
    <source>
        <dbReference type="Proteomes" id="UP000253094"/>
    </source>
</evidence>
<dbReference type="EMBL" id="QOIL01000007">
    <property type="protein sequence ID" value="RCG30656.1"/>
    <property type="molecule type" value="Genomic_DNA"/>
</dbReference>
<dbReference type="GO" id="GO:0016810">
    <property type="term" value="F:hydrolase activity, acting on carbon-nitrogen (but not peptide) bonds"/>
    <property type="evidence" value="ECO:0007669"/>
    <property type="project" value="InterPro"/>
</dbReference>
<keyword evidence="4" id="KW-1185">Reference proteome</keyword>
<accession>A0A367FJV7</accession>
<dbReference type="PANTHER" id="PTHR43794:SF11">
    <property type="entry name" value="AMIDOHYDROLASE-RELATED DOMAIN-CONTAINING PROTEIN"/>
    <property type="match status" value="1"/>
</dbReference>
<dbReference type="Proteomes" id="UP000253094">
    <property type="component" value="Unassembled WGS sequence"/>
</dbReference>
<reference evidence="3 4" key="1">
    <citation type="submission" date="2018-06" db="EMBL/GenBank/DDBJ databases">
        <title>Sphaerisporangium craniellae sp. nov., isolated from a marine sponge in the South China Sea.</title>
        <authorList>
            <person name="Li L."/>
        </authorList>
    </citation>
    <scope>NUCLEOTIDE SEQUENCE [LARGE SCALE GENOMIC DNA]</scope>
    <source>
        <strain evidence="3 4">CCTCC AA 208026</strain>
    </source>
</reference>
<dbReference type="InterPro" id="IPR050287">
    <property type="entry name" value="MTA/SAH_deaminase"/>
</dbReference>
<dbReference type="Gene3D" id="3.20.20.140">
    <property type="entry name" value="Metal-dependent hydrolases"/>
    <property type="match status" value="1"/>
</dbReference>
<dbReference type="InterPro" id="IPR006680">
    <property type="entry name" value="Amidohydro-rel"/>
</dbReference>
<name>A0A367FJV7_9ACTN</name>
<dbReference type="InterPro" id="IPR011059">
    <property type="entry name" value="Metal-dep_hydrolase_composite"/>
</dbReference>
<gene>
    <name evidence="3" type="ORF">DQ384_15360</name>
</gene>
<dbReference type="InterPro" id="IPR032466">
    <property type="entry name" value="Metal_Hydrolase"/>
</dbReference>
<dbReference type="OrthoDB" id="3189065at2"/>